<comment type="caution">
    <text evidence="2">The sequence shown here is derived from an EMBL/GenBank/DDBJ whole genome shotgun (WGS) entry which is preliminary data.</text>
</comment>
<keyword evidence="3" id="KW-1185">Reference proteome</keyword>
<keyword evidence="1" id="KW-1133">Transmembrane helix</keyword>
<dbReference type="Proteomes" id="UP000622890">
    <property type="component" value="Unassembled WGS sequence"/>
</dbReference>
<keyword evidence="1" id="KW-0472">Membrane</keyword>
<evidence type="ECO:0000256" key="1">
    <source>
        <dbReference type="SAM" id="Phobius"/>
    </source>
</evidence>
<sequence>MGNYFDTGALLFGFVGSTLWAQNGRFVRYVSIFWMVSSMLWIAYALSAHLPAVGLNHVVNLGLNLYGCRKWLGNPQARRIEPPASAATHDAPGNVAVQ</sequence>
<protein>
    <submittedName>
        <fullName evidence="2">Uncharacterized protein</fullName>
    </submittedName>
</protein>
<organism evidence="2 3">
    <name type="scientific">Noviherbaspirillum pedocola</name>
    <dbReference type="NCBI Taxonomy" id="2801341"/>
    <lineage>
        <taxon>Bacteria</taxon>
        <taxon>Pseudomonadati</taxon>
        <taxon>Pseudomonadota</taxon>
        <taxon>Betaproteobacteria</taxon>
        <taxon>Burkholderiales</taxon>
        <taxon>Oxalobacteraceae</taxon>
        <taxon>Noviherbaspirillum</taxon>
    </lineage>
</organism>
<feature type="transmembrane region" description="Helical" evidence="1">
    <location>
        <begin position="26"/>
        <end position="46"/>
    </location>
</feature>
<reference evidence="2" key="1">
    <citation type="submission" date="2021-01" db="EMBL/GenBank/DDBJ databases">
        <title>Genome sequence of strain Noviherbaspirillum sp. DKR-6.</title>
        <authorList>
            <person name="Chaudhary D.K."/>
        </authorList>
    </citation>
    <scope>NUCLEOTIDE SEQUENCE</scope>
    <source>
        <strain evidence="2">DKR-6</strain>
    </source>
</reference>
<dbReference type="AlphaFoldDB" id="A0A934SV49"/>
<gene>
    <name evidence="2" type="ORF">JJB74_14810</name>
</gene>
<evidence type="ECO:0000313" key="3">
    <source>
        <dbReference type="Proteomes" id="UP000622890"/>
    </source>
</evidence>
<name>A0A934SV49_9BURK</name>
<proteinExistence type="predicted"/>
<accession>A0A934SV49</accession>
<evidence type="ECO:0000313" key="2">
    <source>
        <dbReference type="EMBL" id="MBK4735888.1"/>
    </source>
</evidence>
<dbReference type="RefSeq" id="WP_200592778.1">
    <property type="nucleotide sequence ID" value="NZ_JAEPBG010000006.1"/>
</dbReference>
<keyword evidence="1" id="KW-0812">Transmembrane</keyword>
<dbReference type="EMBL" id="JAEPBG010000006">
    <property type="protein sequence ID" value="MBK4735888.1"/>
    <property type="molecule type" value="Genomic_DNA"/>
</dbReference>